<proteinExistence type="inferred from homology"/>
<dbReference type="GO" id="GO:0016616">
    <property type="term" value="F:oxidoreductase activity, acting on the CH-OH group of donors, NAD or NADP as acceptor"/>
    <property type="evidence" value="ECO:0007669"/>
    <property type="project" value="TreeGrafter"/>
</dbReference>
<dbReference type="OrthoDB" id="2735536at2759"/>
<reference evidence="4" key="2">
    <citation type="journal article" date="2023" name="IMA Fungus">
        <title>Comparative genomic study of the Penicillium genus elucidates a diverse pangenome and 15 lateral gene transfer events.</title>
        <authorList>
            <person name="Petersen C."/>
            <person name="Sorensen T."/>
            <person name="Nielsen M.R."/>
            <person name="Sondergaard T.E."/>
            <person name="Sorensen J.L."/>
            <person name="Fitzpatrick D.A."/>
            <person name="Frisvad J.C."/>
            <person name="Nielsen K.L."/>
        </authorList>
    </citation>
    <scope>NUCLEOTIDE SEQUENCE</scope>
    <source>
        <strain evidence="4">IBT 30069</strain>
    </source>
</reference>
<feature type="domain" description="NAD-dependent epimerase/dehydratase" evidence="3">
    <location>
        <begin position="7"/>
        <end position="247"/>
    </location>
</feature>
<dbReference type="CDD" id="cd05227">
    <property type="entry name" value="AR_SDR_e"/>
    <property type="match status" value="1"/>
</dbReference>
<name>A0A9W9KRZ6_9EURO</name>
<sequence>MTSKELVLVTGGSGFIGSHTIIQCLAAGYRVRTTIRSLKREEEVREMLRTGKATNLEDLSFVEADLTKDEGWKEAVQDCKYVLHVASPFPPSEPKDENELIIPARDGTLRVLRAARDAHVKRVVMTSSFSAVHGDNRKQDPNKPLTEEDWTDLERPGISAYNKSKTLAERAAWEFIKNEGGELEMAAINPCTVAGPVLAADYSLSIEVISRLMNGAVPGCPNLPFGFVDVRDVVGLHLLAMTSPKADGERFLCMAPPQLTMKEISLALREHLGDKARRCPTRSIPDFVIKLMALFDPSVALVVPMLGQCTVASVDKAKNLLGWIPRSNVDAVVATGETLWELGLVKK</sequence>
<dbReference type="InterPro" id="IPR050425">
    <property type="entry name" value="NAD(P)_dehydrat-like"/>
</dbReference>
<evidence type="ECO:0000256" key="1">
    <source>
        <dbReference type="ARBA" id="ARBA00023002"/>
    </source>
</evidence>
<gene>
    <name evidence="4" type="ORF">N7456_000288</name>
</gene>
<dbReference type="InterPro" id="IPR036291">
    <property type="entry name" value="NAD(P)-bd_dom_sf"/>
</dbReference>
<dbReference type="AlphaFoldDB" id="A0A9W9KRZ6"/>
<dbReference type="FunFam" id="3.40.50.720:FF:000336">
    <property type="entry name" value="Aldehyde reductase"/>
    <property type="match status" value="1"/>
</dbReference>
<evidence type="ECO:0000313" key="5">
    <source>
        <dbReference type="Proteomes" id="UP001149165"/>
    </source>
</evidence>
<dbReference type="Gene3D" id="3.40.50.720">
    <property type="entry name" value="NAD(P)-binding Rossmann-like Domain"/>
    <property type="match status" value="1"/>
</dbReference>
<protein>
    <submittedName>
        <fullName evidence="4">Nucleoside-diphosphate-sugar epimerase</fullName>
    </submittedName>
</protein>
<keyword evidence="1" id="KW-0560">Oxidoreductase</keyword>
<keyword evidence="5" id="KW-1185">Reference proteome</keyword>
<dbReference type="SUPFAM" id="SSF51735">
    <property type="entry name" value="NAD(P)-binding Rossmann-fold domains"/>
    <property type="match status" value="1"/>
</dbReference>
<dbReference type="Pfam" id="PF01370">
    <property type="entry name" value="Epimerase"/>
    <property type="match status" value="1"/>
</dbReference>
<organism evidence="4 5">
    <name type="scientific">Penicillium angulare</name>
    <dbReference type="NCBI Taxonomy" id="116970"/>
    <lineage>
        <taxon>Eukaryota</taxon>
        <taxon>Fungi</taxon>
        <taxon>Dikarya</taxon>
        <taxon>Ascomycota</taxon>
        <taxon>Pezizomycotina</taxon>
        <taxon>Eurotiomycetes</taxon>
        <taxon>Eurotiomycetidae</taxon>
        <taxon>Eurotiales</taxon>
        <taxon>Aspergillaceae</taxon>
        <taxon>Penicillium</taxon>
    </lineage>
</organism>
<dbReference type="Proteomes" id="UP001149165">
    <property type="component" value="Unassembled WGS sequence"/>
</dbReference>
<evidence type="ECO:0000259" key="3">
    <source>
        <dbReference type="Pfam" id="PF01370"/>
    </source>
</evidence>
<evidence type="ECO:0000313" key="4">
    <source>
        <dbReference type="EMBL" id="KAJ5115940.1"/>
    </source>
</evidence>
<comment type="similarity">
    <text evidence="2">Belongs to the NAD(P)-dependent epimerase/dehydratase family. Dihydroflavonol-4-reductase subfamily.</text>
</comment>
<dbReference type="PANTHER" id="PTHR10366:SF564">
    <property type="entry name" value="STEROL-4-ALPHA-CARBOXYLATE 3-DEHYDROGENASE, DECARBOXYLATING"/>
    <property type="match status" value="1"/>
</dbReference>
<dbReference type="EMBL" id="JAPQKH010000001">
    <property type="protein sequence ID" value="KAJ5115940.1"/>
    <property type="molecule type" value="Genomic_DNA"/>
</dbReference>
<dbReference type="PANTHER" id="PTHR10366">
    <property type="entry name" value="NAD DEPENDENT EPIMERASE/DEHYDRATASE"/>
    <property type="match status" value="1"/>
</dbReference>
<accession>A0A9W9KRZ6</accession>
<dbReference type="InterPro" id="IPR001509">
    <property type="entry name" value="Epimerase_deHydtase"/>
</dbReference>
<reference evidence="4" key="1">
    <citation type="submission" date="2022-11" db="EMBL/GenBank/DDBJ databases">
        <authorList>
            <person name="Petersen C."/>
        </authorList>
    </citation>
    <scope>NUCLEOTIDE SEQUENCE</scope>
    <source>
        <strain evidence="4">IBT 30069</strain>
    </source>
</reference>
<comment type="caution">
    <text evidence="4">The sequence shown here is derived from an EMBL/GenBank/DDBJ whole genome shotgun (WGS) entry which is preliminary data.</text>
</comment>
<evidence type="ECO:0000256" key="2">
    <source>
        <dbReference type="ARBA" id="ARBA00023445"/>
    </source>
</evidence>